<gene>
    <name evidence="2" type="ORF">DFR76_104334</name>
</gene>
<reference evidence="2 3" key="1">
    <citation type="submission" date="2018-07" db="EMBL/GenBank/DDBJ databases">
        <title>Genomic Encyclopedia of Type Strains, Phase IV (KMG-IV): sequencing the most valuable type-strain genomes for metagenomic binning, comparative biology and taxonomic classification.</title>
        <authorList>
            <person name="Goeker M."/>
        </authorList>
    </citation>
    <scope>NUCLEOTIDE SEQUENCE [LARGE SCALE GENOMIC DNA]</scope>
    <source>
        <strain evidence="2 3">DSM 44290</strain>
    </source>
</reference>
<evidence type="ECO:0000313" key="2">
    <source>
        <dbReference type="EMBL" id="RDI66584.1"/>
    </source>
</evidence>
<evidence type="ECO:0000259" key="1">
    <source>
        <dbReference type="Pfam" id="PF20091"/>
    </source>
</evidence>
<dbReference type="EMBL" id="QQBC01000004">
    <property type="protein sequence ID" value="RDI66584.1"/>
    <property type="molecule type" value="Genomic_DNA"/>
</dbReference>
<dbReference type="Pfam" id="PF20091">
    <property type="entry name" value="Abhydrolase_10"/>
    <property type="match status" value="1"/>
</dbReference>
<keyword evidence="3" id="KW-1185">Reference proteome</keyword>
<feature type="domain" description="Alpha/beta hydrolase" evidence="1">
    <location>
        <begin position="2"/>
        <end position="177"/>
    </location>
</feature>
<name>A0A370IB09_9NOCA</name>
<dbReference type="Proteomes" id="UP000254869">
    <property type="component" value="Unassembled WGS sequence"/>
</dbReference>
<dbReference type="STRING" id="1210086.GCA_001613105_01531"/>
<dbReference type="AlphaFoldDB" id="A0A370IB09"/>
<comment type="caution">
    <text evidence="2">The sequence shown here is derived from an EMBL/GenBank/DDBJ whole genome shotgun (WGS) entry which is preliminary data.</text>
</comment>
<accession>A0A370IB09</accession>
<protein>
    <recommendedName>
        <fullName evidence="1">Alpha/beta hydrolase domain-containing protein</fullName>
    </recommendedName>
</protein>
<dbReference type="RefSeq" id="WP_255285488.1">
    <property type="nucleotide sequence ID" value="NZ_QQBC01000004.1"/>
</dbReference>
<organism evidence="2 3">
    <name type="scientific">Nocardia pseudobrasiliensis</name>
    <dbReference type="NCBI Taxonomy" id="45979"/>
    <lineage>
        <taxon>Bacteria</taxon>
        <taxon>Bacillati</taxon>
        <taxon>Actinomycetota</taxon>
        <taxon>Actinomycetes</taxon>
        <taxon>Mycobacteriales</taxon>
        <taxon>Nocardiaceae</taxon>
        <taxon>Nocardia</taxon>
    </lineage>
</organism>
<sequence length="188" mass="20245">MLRALLIALRDWVIGVEPPPPSRVPRVDDGTAVPATAVLGRFGHVPHSNPELLPRPHRLDLGPDADLGIGRWPVRRGAPYISLVSAVDDDGNEAAGIRLPAVAAPLAAYTGWNPRRPTGGLPDVLYERLGSKLPFPPGRPTVTDRYPTREDYAAAVRKAADALMSDRLLLADDIEIVVAQAVAEYESD</sequence>
<proteinExistence type="predicted"/>
<dbReference type="InterPro" id="IPR045394">
    <property type="entry name" value="Abhydrolase_dom"/>
</dbReference>
<evidence type="ECO:0000313" key="3">
    <source>
        <dbReference type="Proteomes" id="UP000254869"/>
    </source>
</evidence>